<dbReference type="EMBL" id="VSRR010075680">
    <property type="protein sequence ID" value="MPC87814.1"/>
    <property type="molecule type" value="Genomic_DNA"/>
</dbReference>
<organism evidence="2 3">
    <name type="scientific">Portunus trituberculatus</name>
    <name type="common">Swimming crab</name>
    <name type="synonym">Neptunus trituberculatus</name>
    <dbReference type="NCBI Taxonomy" id="210409"/>
    <lineage>
        <taxon>Eukaryota</taxon>
        <taxon>Metazoa</taxon>
        <taxon>Ecdysozoa</taxon>
        <taxon>Arthropoda</taxon>
        <taxon>Crustacea</taxon>
        <taxon>Multicrustacea</taxon>
        <taxon>Malacostraca</taxon>
        <taxon>Eumalacostraca</taxon>
        <taxon>Eucarida</taxon>
        <taxon>Decapoda</taxon>
        <taxon>Pleocyemata</taxon>
        <taxon>Brachyura</taxon>
        <taxon>Eubrachyura</taxon>
        <taxon>Portunoidea</taxon>
        <taxon>Portunidae</taxon>
        <taxon>Portuninae</taxon>
        <taxon>Portunus</taxon>
    </lineage>
</organism>
<dbReference type="Proteomes" id="UP000324222">
    <property type="component" value="Unassembled WGS sequence"/>
</dbReference>
<feature type="region of interest" description="Disordered" evidence="1">
    <location>
        <begin position="75"/>
        <end position="96"/>
    </location>
</feature>
<evidence type="ECO:0000313" key="3">
    <source>
        <dbReference type="Proteomes" id="UP000324222"/>
    </source>
</evidence>
<sequence length="96" mass="11048">MKYAAQCEEVVAVGMVVVVMVVAHSGWEAKSENQISLMTPRLNNKREVRIIYNPRALRASVPARFIKGVLWTTETRQRKERKKEVKEDHAEGRKNV</sequence>
<reference evidence="2 3" key="1">
    <citation type="submission" date="2019-05" db="EMBL/GenBank/DDBJ databases">
        <title>Another draft genome of Portunus trituberculatus and its Hox gene families provides insights of decapod evolution.</title>
        <authorList>
            <person name="Jeong J.-H."/>
            <person name="Song I."/>
            <person name="Kim S."/>
            <person name="Choi T."/>
            <person name="Kim D."/>
            <person name="Ryu S."/>
            <person name="Kim W."/>
        </authorList>
    </citation>
    <scope>NUCLEOTIDE SEQUENCE [LARGE SCALE GENOMIC DNA]</scope>
    <source>
        <tissue evidence="2">Muscle</tissue>
    </source>
</reference>
<proteinExistence type="predicted"/>
<comment type="caution">
    <text evidence="2">The sequence shown here is derived from an EMBL/GenBank/DDBJ whole genome shotgun (WGS) entry which is preliminary data.</text>
</comment>
<keyword evidence="3" id="KW-1185">Reference proteome</keyword>
<name>A0A5B7J5T7_PORTR</name>
<gene>
    <name evidence="2" type="ORF">E2C01_082689</name>
</gene>
<protein>
    <submittedName>
        <fullName evidence="2">Uncharacterized protein</fullName>
    </submittedName>
</protein>
<feature type="compositionally biased region" description="Basic and acidic residues" evidence="1">
    <location>
        <begin position="82"/>
        <end position="96"/>
    </location>
</feature>
<evidence type="ECO:0000256" key="1">
    <source>
        <dbReference type="SAM" id="MobiDB-lite"/>
    </source>
</evidence>
<dbReference type="AlphaFoldDB" id="A0A5B7J5T7"/>
<accession>A0A5B7J5T7</accession>
<evidence type="ECO:0000313" key="2">
    <source>
        <dbReference type="EMBL" id="MPC87814.1"/>
    </source>
</evidence>